<name>A0A7K1FG56_9ACTN</name>
<dbReference type="Gene3D" id="3.40.50.1000">
    <property type="entry name" value="HAD superfamily/HAD-like"/>
    <property type="match status" value="1"/>
</dbReference>
<dbReference type="SFLD" id="SFLDG01135">
    <property type="entry name" value="C1.5.6:_HAD__Beta-PGM__Phospha"/>
    <property type="match status" value="1"/>
</dbReference>
<dbReference type="Pfam" id="PF00702">
    <property type="entry name" value="Hydrolase"/>
    <property type="match status" value="1"/>
</dbReference>
<evidence type="ECO:0000256" key="3">
    <source>
        <dbReference type="ARBA" id="ARBA00022842"/>
    </source>
</evidence>
<comment type="caution">
    <text evidence="4">The sequence shown here is derived from an EMBL/GenBank/DDBJ whole genome shotgun (WGS) entry which is preliminary data.</text>
</comment>
<keyword evidence="3" id="KW-0460">Magnesium</keyword>
<dbReference type="NCBIfam" id="TIGR01549">
    <property type="entry name" value="HAD-SF-IA-v1"/>
    <property type="match status" value="1"/>
</dbReference>
<dbReference type="PANTHER" id="PTHR46470">
    <property type="entry name" value="N-ACYLNEURAMINATE-9-PHOSPHATASE"/>
    <property type="match status" value="1"/>
</dbReference>
<dbReference type="InterPro" id="IPR036412">
    <property type="entry name" value="HAD-like_sf"/>
</dbReference>
<evidence type="ECO:0000256" key="1">
    <source>
        <dbReference type="ARBA" id="ARBA00001946"/>
    </source>
</evidence>
<proteinExistence type="predicted"/>
<dbReference type="GO" id="GO:0016787">
    <property type="term" value="F:hydrolase activity"/>
    <property type="evidence" value="ECO:0007669"/>
    <property type="project" value="UniProtKB-KW"/>
</dbReference>
<evidence type="ECO:0000256" key="2">
    <source>
        <dbReference type="ARBA" id="ARBA00022801"/>
    </source>
</evidence>
<dbReference type="InterPro" id="IPR023214">
    <property type="entry name" value="HAD_sf"/>
</dbReference>
<dbReference type="InterPro" id="IPR006439">
    <property type="entry name" value="HAD-SF_hydro_IA"/>
</dbReference>
<sequence>MPEPRAAAGTVLPVEAVLFDIDDTLVDFHGAAMSALAEATAVIRGQLEVDAGRLVELWESLNDREYGRFLSGELDFDAMRNARMQALLGELDPERVTAWDHRLVEEQRNSSIFGFYTLFPDVRPCLDRLREQGIAVGIISNSDGDYQRRKLRTVGLHEFVDTAVCSGDVGVSKPDPAIFTLAVEQLGVHPAHAVYVGDRWFTDTVGALRAGLGGVWLNRERRPRPEVPTAAEDVCGPDDGSDPTLGRLFAEIGSLDDLRVVPRSARTGGAAAGDAAR</sequence>
<keyword evidence="5" id="KW-1185">Reference proteome</keyword>
<dbReference type="GO" id="GO:0044281">
    <property type="term" value="P:small molecule metabolic process"/>
    <property type="evidence" value="ECO:0007669"/>
    <property type="project" value="UniProtKB-ARBA"/>
</dbReference>
<dbReference type="AlphaFoldDB" id="A0A7K1FG56"/>
<dbReference type="SFLD" id="SFLDS00003">
    <property type="entry name" value="Haloacid_Dehalogenase"/>
    <property type="match status" value="1"/>
</dbReference>
<gene>
    <name evidence="4" type="ORF">GIS00_03980</name>
</gene>
<reference evidence="4 5" key="1">
    <citation type="submission" date="2019-11" db="EMBL/GenBank/DDBJ databases">
        <authorList>
            <person name="Jiang L.-Q."/>
        </authorList>
    </citation>
    <scope>NUCLEOTIDE SEQUENCE [LARGE SCALE GENOMIC DNA]</scope>
    <source>
        <strain evidence="4 5">YIM 132087</strain>
    </source>
</reference>
<dbReference type="Proteomes" id="UP000460221">
    <property type="component" value="Unassembled WGS sequence"/>
</dbReference>
<evidence type="ECO:0000313" key="5">
    <source>
        <dbReference type="Proteomes" id="UP000460221"/>
    </source>
</evidence>
<keyword evidence="2 4" id="KW-0378">Hydrolase</keyword>
<dbReference type="RefSeq" id="WP_154767040.1">
    <property type="nucleotide sequence ID" value="NZ_WLYK01000001.1"/>
</dbReference>
<protein>
    <submittedName>
        <fullName evidence="4">HAD-IA family hydrolase</fullName>
    </submittedName>
</protein>
<dbReference type="PRINTS" id="PR00413">
    <property type="entry name" value="HADHALOGNASE"/>
</dbReference>
<dbReference type="SUPFAM" id="SSF56784">
    <property type="entry name" value="HAD-like"/>
    <property type="match status" value="1"/>
</dbReference>
<evidence type="ECO:0000313" key="4">
    <source>
        <dbReference type="EMBL" id="MTD13105.1"/>
    </source>
</evidence>
<dbReference type="PANTHER" id="PTHR46470:SF4">
    <property type="entry name" value="5-AMINO-6-(5-PHOSPHO-D-RIBITYLAMINO)URACIL PHOSPHATASE YIGB"/>
    <property type="match status" value="1"/>
</dbReference>
<dbReference type="InterPro" id="IPR051400">
    <property type="entry name" value="HAD-like_hydrolase"/>
</dbReference>
<dbReference type="SFLD" id="SFLDG01129">
    <property type="entry name" value="C1.5:_HAD__Beta-PGM__Phosphata"/>
    <property type="match status" value="1"/>
</dbReference>
<comment type="cofactor">
    <cofactor evidence="1">
        <name>Mg(2+)</name>
        <dbReference type="ChEBI" id="CHEBI:18420"/>
    </cofactor>
</comment>
<dbReference type="EMBL" id="WLYK01000001">
    <property type="protein sequence ID" value="MTD13105.1"/>
    <property type="molecule type" value="Genomic_DNA"/>
</dbReference>
<organism evidence="4 5">
    <name type="scientific">Nakamurella alba</name>
    <dbReference type="NCBI Taxonomy" id="2665158"/>
    <lineage>
        <taxon>Bacteria</taxon>
        <taxon>Bacillati</taxon>
        <taxon>Actinomycetota</taxon>
        <taxon>Actinomycetes</taxon>
        <taxon>Nakamurellales</taxon>
        <taxon>Nakamurellaceae</taxon>
        <taxon>Nakamurella</taxon>
    </lineage>
</organism>
<accession>A0A7K1FG56</accession>
<dbReference type="Gene3D" id="1.20.120.710">
    <property type="entry name" value="Haloacid dehalogenase hydrolase-like domain"/>
    <property type="match status" value="1"/>
</dbReference>